<accession>A0ABT3RPQ1</accession>
<dbReference type="EC" id="6.5.1.1" evidence="2"/>
<evidence type="ECO:0000256" key="3">
    <source>
        <dbReference type="ARBA" id="ARBA00022598"/>
    </source>
</evidence>
<evidence type="ECO:0000256" key="1">
    <source>
        <dbReference type="ARBA" id="ARBA00007572"/>
    </source>
</evidence>
<dbReference type="PROSITE" id="PS00697">
    <property type="entry name" value="DNA_LIGASE_A1"/>
    <property type="match status" value="1"/>
</dbReference>
<dbReference type="PROSITE" id="PS50160">
    <property type="entry name" value="DNA_LIGASE_A3"/>
    <property type="match status" value="1"/>
</dbReference>
<dbReference type="Gene3D" id="3.30.470.30">
    <property type="entry name" value="DNA ligase/mRNA capping enzyme"/>
    <property type="match status" value="1"/>
</dbReference>
<organism evidence="6 7">
    <name type="scientific">Mangrovivirga halotolerans</name>
    <dbReference type="NCBI Taxonomy" id="2993936"/>
    <lineage>
        <taxon>Bacteria</taxon>
        <taxon>Pseudomonadati</taxon>
        <taxon>Bacteroidota</taxon>
        <taxon>Cytophagia</taxon>
        <taxon>Cytophagales</taxon>
        <taxon>Mangrovivirgaceae</taxon>
        <taxon>Mangrovivirga</taxon>
    </lineage>
</organism>
<reference evidence="6 7" key="1">
    <citation type="submission" date="2022-11" db="EMBL/GenBank/DDBJ databases">
        <title>The characterization of three novel Bacteroidetes species and genomic analysis of their roles in tidal elemental geochemical cycles.</title>
        <authorList>
            <person name="Ma K."/>
        </authorList>
    </citation>
    <scope>NUCLEOTIDE SEQUENCE [LARGE SCALE GENOMIC DNA]</scope>
    <source>
        <strain evidence="6 7">M17</strain>
    </source>
</reference>
<evidence type="ECO:0000256" key="2">
    <source>
        <dbReference type="ARBA" id="ARBA00012727"/>
    </source>
</evidence>
<dbReference type="NCBIfam" id="TIGR02779">
    <property type="entry name" value="NHEJ_ligase_lig"/>
    <property type="match status" value="1"/>
</dbReference>
<dbReference type="Gene3D" id="2.40.50.140">
    <property type="entry name" value="Nucleic acid-binding proteins"/>
    <property type="match status" value="1"/>
</dbReference>
<sequence length="327" mass="38046">MDLSEEQKEKVKKKKQPDWMEPSLAKLTEDYFSDPDWIYERKLDGVRCLVFKKGKNVKLLSRNKKSQNEIYPEIVEAIKKIKTDFIADGEVVTFKNDISSFSKLQARINNKNPSENLMKKVPVYYYLFDLMYFDDADITSLDLRTRKKILSDKISFEDPVRYCTHINEDGEKYLEEACGKGWEGIIAKNATKPYLHSRTSNWLKFKCDKRQEFVIGGYTDPQGERVGFGALLIGFYDDNKLKYAGKVGTGYSDKQLEEMESKMSKKERKTSPFDEDIDDKGVHFITPEMVAEIGFTEWTTDNKLRHPRFIGLRKDKDPKTVKKETPA</sequence>
<evidence type="ECO:0000313" key="7">
    <source>
        <dbReference type="Proteomes" id="UP001209885"/>
    </source>
</evidence>
<comment type="caution">
    <text evidence="6">The sequence shown here is derived from an EMBL/GenBank/DDBJ whole genome shotgun (WGS) entry which is preliminary data.</text>
</comment>
<evidence type="ECO:0000313" key="6">
    <source>
        <dbReference type="EMBL" id="MCX2743242.1"/>
    </source>
</evidence>
<dbReference type="EMBL" id="JAPFQN010000003">
    <property type="protein sequence ID" value="MCX2743242.1"/>
    <property type="molecule type" value="Genomic_DNA"/>
</dbReference>
<keyword evidence="7" id="KW-1185">Reference proteome</keyword>
<dbReference type="SUPFAM" id="SSF50249">
    <property type="entry name" value="Nucleic acid-binding proteins"/>
    <property type="match status" value="1"/>
</dbReference>
<dbReference type="InterPro" id="IPR012309">
    <property type="entry name" value="DNA_ligase_ATP-dep_C"/>
</dbReference>
<dbReference type="InterPro" id="IPR012310">
    <property type="entry name" value="DNA_ligase_ATP-dep_cent"/>
</dbReference>
<comment type="catalytic activity">
    <reaction evidence="4">
        <text>ATP + (deoxyribonucleotide)n-3'-hydroxyl + 5'-phospho-(deoxyribonucleotide)m = (deoxyribonucleotide)n+m + AMP + diphosphate.</text>
        <dbReference type="EC" id="6.5.1.1"/>
    </reaction>
</comment>
<protein>
    <recommendedName>
        <fullName evidence="2">DNA ligase (ATP)</fullName>
        <ecNumber evidence="2">6.5.1.1</ecNumber>
    </recommendedName>
</protein>
<dbReference type="Pfam" id="PF01068">
    <property type="entry name" value="DNA_ligase_A_M"/>
    <property type="match status" value="1"/>
</dbReference>
<dbReference type="InterPro" id="IPR050191">
    <property type="entry name" value="ATP-dep_DNA_ligase"/>
</dbReference>
<dbReference type="InterPro" id="IPR014146">
    <property type="entry name" value="LigD_ligase_dom"/>
</dbReference>
<comment type="similarity">
    <text evidence="1">Belongs to the ATP-dependent DNA ligase family.</text>
</comment>
<dbReference type="InterPro" id="IPR016059">
    <property type="entry name" value="DNA_ligase_ATP-dep_CS"/>
</dbReference>
<dbReference type="RefSeq" id="WP_266055617.1">
    <property type="nucleotide sequence ID" value="NZ_JAPFQN010000003.1"/>
</dbReference>
<evidence type="ECO:0000256" key="4">
    <source>
        <dbReference type="ARBA" id="ARBA00034003"/>
    </source>
</evidence>
<dbReference type="CDD" id="cd07906">
    <property type="entry name" value="Adenylation_DNA_ligase_LigD_LigC"/>
    <property type="match status" value="1"/>
</dbReference>
<dbReference type="CDD" id="cd07971">
    <property type="entry name" value="OBF_DNA_ligase_LigD"/>
    <property type="match status" value="1"/>
</dbReference>
<name>A0ABT3RPQ1_9BACT</name>
<dbReference type="Pfam" id="PF04679">
    <property type="entry name" value="DNA_ligase_A_C"/>
    <property type="match status" value="1"/>
</dbReference>
<evidence type="ECO:0000259" key="5">
    <source>
        <dbReference type="PROSITE" id="PS50160"/>
    </source>
</evidence>
<dbReference type="SUPFAM" id="SSF56091">
    <property type="entry name" value="DNA ligase/mRNA capping enzyme, catalytic domain"/>
    <property type="match status" value="1"/>
</dbReference>
<dbReference type="Proteomes" id="UP001209885">
    <property type="component" value="Unassembled WGS sequence"/>
</dbReference>
<dbReference type="InterPro" id="IPR012340">
    <property type="entry name" value="NA-bd_OB-fold"/>
</dbReference>
<dbReference type="GO" id="GO:0016874">
    <property type="term" value="F:ligase activity"/>
    <property type="evidence" value="ECO:0007669"/>
    <property type="project" value="UniProtKB-KW"/>
</dbReference>
<gene>
    <name evidence="6" type="primary">ligD</name>
    <name evidence="6" type="ORF">OO013_05160</name>
</gene>
<proteinExistence type="inferred from homology"/>
<keyword evidence="3 6" id="KW-0436">Ligase</keyword>
<dbReference type="PANTHER" id="PTHR45674">
    <property type="entry name" value="DNA LIGASE 1/3 FAMILY MEMBER"/>
    <property type="match status" value="1"/>
</dbReference>
<dbReference type="PANTHER" id="PTHR45674:SF4">
    <property type="entry name" value="DNA LIGASE 1"/>
    <property type="match status" value="1"/>
</dbReference>
<feature type="domain" description="ATP-dependent DNA ligase family profile" evidence="5">
    <location>
        <begin position="116"/>
        <end position="220"/>
    </location>
</feature>